<proteinExistence type="inferred from homology"/>
<gene>
    <name evidence="10" type="ORF">HNP65_001342</name>
</gene>
<evidence type="ECO:0000256" key="3">
    <source>
        <dbReference type="ARBA" id="ARBA00022448"/>
    </source>
</evidence>
<evidence type="ECO:0000256" key="7">
    <source>
        <dbReference type="ARBA" id="ARBA00023136"/>
    </source>
</evidence>
<keyword evidence="11" id="KW-1185">Reference proteome</keyword>
<evidence type="ECO:0000256" key="6">
    <source>
        <dbReference type="ARBA" id="ARBA00022989"/>
    </source>
</evidence>
<dbReference type="PANTHER" id="PTHR43568">
    <property type="entry name" value="P PROTEIN"/>
    <property type="match status" value="1"/>
</dbReference>
<dbReference type="Proteomes" id="UP000555828">
    <property type="component" value="Unassembled WGS sequence"/>
</dbReference>
<keyword evidence="3" id="KW-0813">Transport</keyword>
<evidence type="ECO:0000256" key="2">
    <source>
        <dbReference type="ARBA" id="ARBA00009843"/>
    </source>
</evidence>
<feature type="transmembrane region" description="Helical" evidence="8">
    <location>
        <begin position="137"/>
        <end position="161"/>
    </location>
</feature>
<keyword evidence="5 8" id="KW-0812">Transmembrane</keyword>
<comment type="similarity">
    <text evidence="2">Belongs to the CitM (TC 2.A.11) transporter family.</text>
</comment>
<evidence type="ECO:0000256" key="5">
    <source>
        <dbReference type="ARBA" id="ARBA00022692"/>
    </source>
</evidence>
<dbReference type="PANTHER" id="PTHR43568:SF1">
    <property type="entry name" value="P PROTEIN"/>
    <property type="match status" value="1"/>
</dbReference>
<evidence type="ECO:0000313" key="10">
    <source>
        <dbReference type="EMBL" id="MBB6062890.1"/>
    </source>
</evidence>
<feature type="transmembrane region" description="Helical" evidence="8">
    <location>
        <begin position="173"/>
        <end position="192"/>
    </location>
</feature>
<dbReference type="InterPro" id="IPR004680">
    <property type="entry name" value="Cit_transptr-like_dom"/>
</dbReference>
<dbReference type="InterPro" id="IPR051475">
    <property type="entry name" value="Diverse_Ion_Transporter"/>
</dbReference>
<dbReference type="InterPro" id="IPR000802">
    <property type="entry name" value="Arsenical_pump_ArsB"/>
</dbReference>
<feature type="transmembrane region" description="Helical" evidence="8">
    <location>
        <begin position="405"/>
        <end position="422"/>
    </location>
</feature>
<feature type="domain" description="Citrate transporter-like" evidence="9">
    <location>
        <begin position="16"/>
        <end position="343"/>
    </location>
</feature>
<accession>A0A841GTX5</accession>
<feature type="transmembrane region" description="Helical" evidence="8">
    <location>
        <begin position="312"/>
        <end position="330"/>
    </location>
</feature>
<evidence type="ECO:0000313" key="11">
    <source>
        <dbReference type="Proteomes" id="UP000555828"/>
    </source>
</evidence>
<feature type="transmembrane region" description="Helical" evidence="8">
    <location>
        <begin position="25"/>
        <end position="41"/>
    </location>
</feature>
<organism evidence="10 11">
    <name type="scientific">Thermosipho japonicus</name>
    <dbReference type="NCBI Taxonomy" id="90323"/>
    <lineage>
        <taxon>Bacteria</taxon>
        <taxon>Thermotogati</taxon>
        <taxon>Thermotogota</taxon>
        <taxon>Thermotogae</taxon>
        <taxon>Thermotogales</taxon>
        <taxon>Fervidobacteriaceae</taxon>
        <taxon>Thermosipho</taxon>
    </lineage>
</organism>
<feature type="transmembrane region" description="Helical" evidence="8">
    <location>
        <begin position="92"/>
        <end position="125"/>
    </location>
</feature>
<evidence type="ECO:0000259" key="9">
    <source>
        <dbReference type="Pfam" id="PF03600"/>
    </source>
</evidence>
<dbReference type="GO" id="GO:0015105">
    <property type="term" value="F:arsenite transmembrane transporter activity"/>
    <property type="evidence" value="ECO:0007669"/>
    <property type="project" value="InterPro"/>
</dbReference>
<keyword evidence="7 8" id="KW-0472">Membrane</keyword>
<feature type="transmembrane region" description="Helical" evidence="8">
    <location>
        <begin position="274"/>
        <end position="292"/>
    </location>
</feature>
<feature type="transmembrane region" description="Helical" evidence="8">
    <location>
        <begin position="53"/>
        <end position="72"/>
    </location>
</feature>
<dbReference type="EMBL" id="JACHEX010000003">
    <property type="protein sequence ID" value="MBB6062890.1"/>
    <property type="molecule type" value="Genomic_DNA"/>
</dbReference>
<keyword evidence="6 8" id="KW-1133">Transmembrane helix</keyword>
<evidence type="ECO:0000256" key="4">
    <source>
        <dbReference type="ARBA" id="ARBA00022475"/>
    </source>
</evidence>
<name>A0A841GTX5_9BACT</name>
<comment type="caution">
    <text evidence="10">The sequence shown here is derived from an EMBL/GenBank/DDBJ whole genome shotgun (WGS) entry which is preliminary data.</text>
</comment>
<dbReference type="AlphaFoldDB" id="A0A841GTX5"/>
<evidence type="ECO:0000256" key="1">
    <source>
        <dbReference type="ARBA" id="ARBA00004651"/>
    </source>
</evidence>
<dbReference type="GO" id="GO:0005886">
    <property type="term" value="C:plasma membrane"/>
    <property type="evidence" value="ECO:0007669"/>
    <property type="project" value="UniProtKB-SubCell"/>
</dbReference>
<dbReference type="Pfam" id="PF03600">
    <property type="entry name" value="CitMHS"/>
    <property type="match status" value="1"/>
</dbReference>
<evidence type="ECO:0000256" key="8">
    <source>
        <dbReference type="SAM" id="Phobius"/>
    </source>
</evidence>
<feature type="transmembrane region" description="Helical" evidence="8">
    <location>
        <begin position="246"/>
        <end position="262"/>
    </location>
</feature>
<keyword evidence="4" id="KW-1003">Cell membrane</keyword>
<feature type="transmembrane region" description="Helical" evidence="8">
    <location>
        <begin position="337"/>
        <end position="359"/>
    </location>
</feature>
<comment type="subcellular location">
    <subcellularLocation>
        <location evidence="1">Cell membrane</location>
        <topology evidence="1">Multi-pass membrane protein</topology>
    </subcellularLocation>
</comment>
<dbReference type="PRINTS" id="PR00758">
    <property type="entry name" value="ARSENICPUMP"/>
</dbReference>
<sequence length="424" mass="47033">MEKIFAILIVVIAYGYIIFGKKYKAPIVFGLALIVAAFKLVEGLEPENISRVVDFNTLGLLAGMTVIVEFLKKTGFFQFLAIRIVKKGGKRFFLTIVGLMALVALSSAFLDNLVTIILIAPMIFLITDSLGLNPIPFLMLTIIIDNIGGMSTLIGSPLNLVLGSVSGLGFNDFINNMWFITIISFLISVFMFKKYTKVDKSVEEKLEKLSGIDESRAITDKKSLKFTLTVFLIVLSLFGLHQVIEIDLSFVALLGAIAVMLFHRKQFNDISNEIDWDTLFFYAGLYILSFTLEEVGITNLLAGLFTPLLNHQFLSIFVIFLFVSISIPWLSAVPGTLIIAPVIKLLVASGFSPAFWWVYAISANLATNLTPLGAVQNIVGVNLLSKQIGRNFSFGEYMKWAFKPYFVTSLVGFLYILLRIYIGG</sequence>
<dbReference type="RefSeq" id="WP_184619519.1">
    <property type="nucleotide sequence ID" value="NZ_JACHEX010000003.1"/>
</dbReference>
<reference evidence="10 11" key="1">
    <citation type="submission" date="2020-08" db="EMBL/GenBank/DDBJ databases">
        <title>Genomic Encyclopedia of Type Strains, Phase IV (KMG-IV): sequencing the most valuable type-strain genomes for metagenomic binning, comparative biology and taxonomic classification.</title>
        <authorList>
            <person name="Goeker M."/>
        </authorList>
    </citation>
    <scope>NUCLEOTIDE SEQUENCE [LARGE SCALE GENOMIC DNA]</scope>
    <source>
        <strain evidence="10 11">DSM 13481</strain>
    </source>
</reference>
<protein>
    <submittedName>
        <fullName evidence="10">Na+/H+ antiporter NhaD/arsenite permease-like protein</fullName>
    </submittedName>
</protein>